<protein>
    <recommendedName>
        <fullName evidence="3">DDE Tnp4 domain-containing protein</fullName>
    </recommendedName>
</protein>
<sequence length="182" mass="21517">MEDQATLLFSSKHRPKHKRMMDNTLQIPAETIIKGTVDTITPFSFVGDEAFRLSENILRPYGGKILSEKKKILNYLLSRARRYIECRFGILANKWRILHCPLNVDIEFAIDIVKTCCLLHNFVRKRDDYQFEDAITTPDLQNFDRDNMSRGNQRALTIRDKIANYFVSKERELTWQYNILQR</sequence>
<organism evidence="4 5">
    <name type="scientific">Ladona fulva</name>
    <name type="common">Scarce chaser dragonfly</name>
    <name type="synonym">Libellula fulva</name>
    <dbReference type="NCBI Taxonomy" id="123851"/>
    <lineage>
        <taxon>Eukaryota</taxon>
        <taxon>Metazoa</taxon>
        <taxon>Ecdysozoa</taxon>
        <taxon>Arthropoda</taxon>
        <taxon>Hexapoda</taxon>
        <taxon>Insecta</taxon>
        <taxon>Pterygota</taxon>
        <taxon>Palaeoptera</taxon>
        <taxon>Odonata</taxon>
        <taxon>Epiprocta</taxon>
        <taxon>Anisoptera</taxon>
        <taxon>Libelluloidea</taxon>
        <taxon>Libellulidae</taxon>
        <taxon>Ladona</taxon>
    </lineage>
</organism>
<evidence type="ECO:0000256" key="2">
    <source>
        <dbReference type="ARBA" id="ARBA00022723"/>
    </source>
</evidence>
<keyword evidence="5" id="KW-1185">Reference proteome</keyword>
<feature type="domain" description="DDE Tnp4" evidence="3">
    <location>
        <begin position="45"/>
        <end position="121"/>
    </location>
</feature>
<comment type="cofactor">
    <cofactor evidence="1">
        <name>a divalent metal cation</name>
        <dbReference type="ChEBI" id="CHEBI:60240"/>
    </cofactor>
</comment>
<evidence type="ECO:0000313" key="4">
    <source>
        <dbReference type="EMBL" id="KAG8226783.1"/>
    </source>
</evidence>
<evidence type="ECO:0000259" key="3">
    <source>
        <dbReference type="Pfam" id="PF13359"/>
    </source>
</evidence>
<evidence type="ECO:0000256" key="1">
    <source>
        <dbReference type="ARBA" id="ARBA00001968"/>
    </source>
</evidence>
<comment type="caution">
    <text evidence="4">The sequence shown here is derived from an EMBL/GenBank/DDBJ whole genome shotgun (WGS) entry which is preliminary data.</text>
</comment>
<gene>
    <name evidence="4" type="ORF">J437_LFUL002829</name>
</gene>
<reference evidence="4" key="2">
    <citation type="submission" date="2017-10" db="EMBL/GenBank/DDBJ databases">
        <title>Ladona fulva Genome sequencing and assembly.</title>
        <authorList>
            <person name="Murali S."/>
            <person name="Richards S."/>
            <person name="Bandaranaike D."/>
            <person name="Bellair M."/>
            <person name="Blankenburg K."/>
            <person name="Chao H."/>
            <person name="Dinh H."/>
            <person name="Doddapaneni H."/>
            <person name="Dugan-Rocha S."/>
            <person name="Elkadiri S."/>
            <person name="Gnanaolivu R."/>
            <person name="Hernandez B."/>
            <person name="Skinner E."/>
            <person name="Javaid M."/>
            <person name="Lee S."/>
            <person name="Li M."/>
            <person name="Ming W."/>
            <person name="Munidasa M."/>
            <person name="Muniz J."/>
            <person name="Nguyen L."/>
            <person name="Hughes D."/>
            <person name="Osuji N."/>
            <person name="Pu L.-L."/>
            <person name="Puazo M."/>
            <person name="Qu C."/>
            <person name="Quiroz J."/>
            <person name="Raj R."/>
            <person name="Weissenberger G."/>
            <person name="Xin Y."/>
            <person name="Zou X."/>
            <person name="Han Y."/>
            <person name="Worley K."/>
            <person name="Muzny D."/>
            <person name="Gibbs R."/>
        </authorList>
    </citation>
    <scope>NUCLEOTIDE SEQUENCE</scope>
    <source>
        <strain evidence="4">Sampled in the wild</strain>
    </source>
</reference>
<dbReference type="Proteomes" id="UP000792457">
    <property type="component" value="Unassembled WGS sequence"/>
</dbReference>
<dbReference type="GO" id="GO:0046872">
    <property type="term" value="F:metal ion binding"/>
    <property type="evidence" value="ECO:0007669"/>
    <property type="project" value="UniProtKB-KW"/>
</dbReference>
<name>A0A8K0K6A6_LADFU</name>
<reference evidence="4" key="1">
    <citation type="submission" date="2013-04" db="EMBL/GenBank/DDBJ databases">
        <authorList>
            <person name="Qu J."/>
            <person name="Murali S.C."/>
            <person name="Bandaranaike D."/>
            <person name="Bellair M."/>
            <person name="Blankenburg K."/>
            <person name="Chao H."/>
            <person name="Dinh H."/>
            <person name="Doddapaneni H."/>
            <person name="Downs B."/>
            <person name="Dugan-Rocha S."/>
            <person name="Elkadiri S."/>
            <person name="Gnanaolivu R.D."/>
            <person name="Hernandez B."/>
            <person name="Javaid M."/>
            <person name="Jayaseelan J.C."/>
            <person name="Lee S."/>
            <person name="Li M."/>
            <person name="Ming W."/>
            <person name="Munidasa M."/>
            <person name="Muniz J."/>
            <person name="Nguyen L."/>
            <person name="Ongeri F."/>
            <person name="Osuji N."/>
            <person name="Pu L.-L."/>
            <person name="Puazo M."/>
            <person name="Qu C."/>
            <person name="Quiroz J."/>
            <person name="Raj R."/>
            <person name="Weissenberger G."/>
            <person name="Xin Y."/>
            <person name="Zou X."/>
            <person name="Han Y."/>
            <person name="Richards S."/>
            <person name="Worley K."/>
            <person name="Muzny D."/>
            <person name="Gibbs R."/>
        </authorList>
    </citation>
    <scope>NUCLEOTIDE SEQUENCE</scope>
    <source>
        <strain evidence="4">Sampled in the wild</strain>
    </source>
</reference>
<dbReference type="Pfam" id="PF13359">
    <property type="entry name" value="DDE_Tnp_4"/>
    <property type="match status" value="1"/>
</dbReference>
<dbReference type="EMBL" id="KZ308297">
    <property type="protein sequence ID" value="KAG8226783.1"/>
    <property type="molecule type" value="Genomic_DNA"/>
</dbReference>
<accession>A0A8K0K6A6</accession>
<proteinExistence type="predicted"/>
<evidence type="ECO:0000313" key="5">
    <source>
        <dbReference type="Proteomes" id="UP000792457"/>
    </source>
</evidence>
<dbReference type="AlphaFoldDB" id="A0A8K0K6A6"/>
<dbReference type="InterPro" id="IPR027806">
    <property type="entry name" value="HARBI1_dom"/>
</dbReference>
<dbReference type="OrthoDB" id="652136at2759"/>
<keyword evidence="2" id="KW-0479">Metal-binding</keyword>